<dbReference type="SUPFAM" id="SSF52949">
    <property type="entry name" value="Macro domain-like"/>
    <property type="match status" value="1"/>
</dbReference>
<feature type="domain" description="Macro" evidence="1">
    <location>
        <begin position="1"/>
        <end position="174"/>
    </location>
</feature>
<proteinExistence type="predicted"/>
<dbReference type="RefSeq" id="WP_006728800.1">
    <property type="nucleotide sequence ID" value="NZ_ALJF01000028.1"/>
</dbReference>
<comment type="caution">
    <text evidence="2">The sequence shown here is derived from an EMBL/GenBank/DDBJ whole genome shotgun (WGS) entry which is preliminary data.</text>
</comment>
<dbReference type="Proteomes" id="UP000007123">
    <property type="component" value="Unassembled WGS sequence"/>
</dbReference>
<evidence type="ECO:0000313" key="2">
    <source>
        <dbReference type="EMBL" id="EKF56932.1"/>
    </source>
</evidence>
<dbReference type="STRING" id="1156935.QWE_24098"/>
<dbReference type="OrthoDB" id="6194521at2"/>
<gene>
    <name evidence="2" type="ORF">QWE_24098</name>
</gene>
<dbReference type="eggNOG" id="COG2110">
    <property type="taxonomic scope" value="Bacteria"/>
</dbReference>
<dbReference type="AlphaFoldDB" id="K2QPP3"/>
<sequence length="174" mass="18777">MKLAVNDTLIECLQSDVDHQSDVDALFYYYPDTREDGAAAMLVPGAVLRPGQSVIEPLPGVPGRHRIMARGPEALDDKLAAEIIKCCLENAISLCEQEYLRSVALPLTKGMITRIPVSQAAEIAAEVVVDYARRGGHLEVIRFALSSALELNTLPRHLIRAAASDPGTNSASDL</sequence>
<accession>K2QPP3</accession>
<dbReference type="InterPro" id="IPR043472">
    <property type="entry name" value="Macro_dom-like"/>
</dbReference>
<dbReference type="PROSITE" id="PS51154">
    <property type="entry name" value="MACRO"/>
    <property type="match status" value="1"/>
</dbReference>
<name>K2QPP3_9HYPH</name>
<evidence type="ECO:0000313" key="3">
    <source>
        <dbReference type="Proteomes" id="UP000007123"/>
    </source>
</evidence>
<reference evidence="2 3" key="1">
    <citation type="journal article" date="2012" name="J. Bacteriol.">
        <title>Draft Genome Sequence of Agrobacterium albertimagni Strain AOL15.</title>
        <authorList>
            <person name="Trimble W.L."/>
            <person name="Phung le T."/>
            <person name="Meyer F."/>
            <person name="Gilbert J.A."/>
            <person name="Silver S."/>
        </authorList>
    </citation>
    <scope>NUCLEOTIDE SEQUENCE [LARGE SCALE GENOMIC DNA]</scope>
    <source>
        <strain evidence="2 3">AOL15</strain>
    </source>
</reference>
<keyword evidence="3" id="KW-1185">Reference proteome</keyword>
<dbReference type="InterPro" id="IPR002589">
    <property type="entry name" value="Macro_dom"/>
</dbReference>
<evidence type="ECO:0000259" key="1">
    <source>
        <dbReference type="PROSITE" id="PS51154"/>
    </source>
</evidence>
<dbReference type="Gene3D" id="3.40.220.10">
    <property type="entry name" value="Leucine Aminopeptidase, subunit E, domain 1"/>
    <property type="match status" value="1"/>
</dbReference>
<dbReference type="EMBL" id="ALJF01000028">
    <property type="protein sequence ID" value="EKF56932.1"/>
    <property type="molecule type" value="Genomic_DNA"/>
</dbReference>
<protein>
    <submittedName>
        <fullName evidence="2">Appr-1-p processing protein</fullName>
    </submittedName>
</protein>
<organism evidence="2 3">
    <name type="scientific">Agrobacterium albertimagni AOL15</name>
    <dbReference type="NCBI Taxonomy" id="1156935"/>
    <lineage>
        <taxon>Bacteria</taxon>
        <taxon>Pseudomonadati</taxon>
        <taxon>Pseudomonadota</taxon>
        <taxon>Alphaproteobacteria</taxon>
        <taxon>Hyphomicrobiales</taxon>
        <taxon>Rhizobiaceae</taxon>
        <taxon>Rhizobium/Agrobacterium group</taxon>
        <taxon>Agrobacterium</taxon>
    </lineage>
</organism>